<protein>
    <submittedName>
        <fullName evidence="2">Uncharacterized protein</fullName>
    </submittedName>
</protein>
<feature type="region of interest" description="Disordered" evidence="1">
    <location>
        <begin position="28"/>
        <end position="52"/>
    </location>
</feature>
<accession>A0A812L9T0</accession>
<dbReference type="EMBL" id="CAJNDS010000913">
    <property type="protein sequence ID" value="CAE7240500.1"/>
    <property type="molecule type" value="Genomic_DNA"/>
</dbReference>
<name>A0A812L9T0_9DINO</name>
<keyword evidence="3" id="KW-1185">Reference proteome</keyword>
<organism evidence="2 3">
    <name type="scientific">Symbiodinium natans</name>
    <dbReference type="NCBI Taxonomy" id="878477"/>
    <lineage>
        <taxon>Eukaryota</taxon>
        <taxon>Sar</taxon>
        <taxon>Alveolata</taxon>
        <taxon>Dinophyceae</taxon>
        <taxon>Suessiales</taxon>
        <taxon>Symbiodiniaceae</taxon>
        <taxon>Symbiodinium</taxon>
    </lineage>
</organism>
<sequence length="261" mass="27631">MEGKEATAQPLALDWSCSDLLLEIRGDAPSQSFGSSGRSGQSGHGSRGLRVGTSTPVWALGRGVSPAYQGRHRWKLRVLRLAKDSSESAASPESPPPPPPSLLFGVLAQFPGARPMPSAALGDPAGEGVESEEPALALLADTGDQLFSSNLSATLLRAPLLSGPLKEADLIEITHDLDRQSLRFRVEGGAEGEAKRLPLRRAGRGTHASQRLRETAYYPFIAIRAGAEVELLALYNASRTHAGSFSLWLMDVSSVGDGDVV</sequence>
<evidence type="ECO:0000313" key="3">
    <source>
        <dbReference type="Proteomes" id="UP000604046"/>
    </source>
</evidence>
<comment type="caution">
    <text evidence="2">The sequence shown here is derived from an EMBL/GenBank/DDBJ whole genome shotgun (WGS) entry which is preliminary data.</text>
</comment>
<reference evidence="2" key="1">
    <citation type="submission" date="2021-02" db="EMBL/GenBank/DDBJ databases">
        <authorList>
            <person name="Dougan E. K."/>
            <person name="Rhodes N."/>
            <person name="Thang M."/>
            <person name="Chan C."/>
        </authorList>
    </citation>
    <scope>NUCLEOTIDE SEQUENCE</scope>
</reference>
<gene>
    <name evidence="2" type="ORF">SNAT2548_LOCUS10774</name>
</gene>
<evidence type="ECO:0000313" key="2">
    <source>
        <dbReference type="EMBL" id="CAE7240500.1"/>
    </source>
</evidence>
<dbReference type="OrthoDB" id="424992at2759"/>
<evidence type="ECO:0000256" key="1">
    <source>
        <dbReference type="SAM" id="MobiDB-lite"/>
    </source>
</evidence>
<feature type="region of interest" description="Disordered" evidence="1">
    <location>
        <begin position="85"/>
        <end position="105"/>
    </location>
</feature>
<dbReference type="AlphaFoldDB" id="A0A812L9T0"/>
<dbReference type="Proteomes" id="UP000604046">
    <property type="component" value="Unassembled WGS sequence"/>
</dbReference>
<proteinExistence type="predicted"/>
<feature type="compositionally biased region" description="Low complexity" evidence="1">
    <location>
        <begin position="30"/>
        <end position="39"/>
    </location>
</feature>